<feature type="compositionally biased region" description="Basic residues" evidence="1">
    <location>
        <begin position="1"/>
        <end position="12"/>
    </location>
</feature>
<name>A0AAJ0A781_9PEZI</name>
<evidence type="ECO:0000313" key="3">
    <source>
        <dbReference type="EMBL" id="KAK1657158.1"/>
    </source>
</evidence>
<feature type="compositionally biased region" description="Basic and acidic residues" evidence="1">
    <location>
        <begin position="13"/>
        <end position="24"/>
    </location>
</feature>
<comment type="caution">
    <text evidence="3">The sequence shown here is derived from an EMBL/GenBank/DDBJ whole genome shotgun (WGS) entry which is preliminary data.</text>
</comment>
<feature type="compositionally biased region" description="Polar residues" evidence="1">
    <location>
        <begin position="147"/>
        <end position="157"/>
    </location>
</feature>
<feature type="domain" description="Mif2 N-terminal" evidence="2">
    <location>
        <begin position="8"/>
        <end position="51"/>
    </location>
</feature>
<feature type="compositionally biased region" description="Basic and acidic residues" evidence="1">
    <location>
        <begin position="44"/>
        <end position="53"/>
    </location>
</feature>
<accession>A0AAJ0A781</accession>
<evidence type="ECO:0000256" key="1">
    <source>
        <dbReference type="SAM" id="MobiDB-lite"/>
    </source>
</evidence>
<dbReference type="GeneID" id="85457715"/>
<sequence length="173" mass="18994">MPSRTPVRRTGIKLHDNGERDEHGMQPMGGLFSSPETNDELLDDDTKPDEQDIRVPAPANVVYLEGPESGIPNQDSRSLSSSDLTRDVFSIGDTSMLVSTPGPLPKNRNTIQQTTEERRMLSSANTKSKRPIDRRSIRLQHQGKGPDSNQNGSLGDNKSSKVGRRPTSQACSQ</sequence>
<reference evidence="3" key="1">
    <citation type="submission" date="2021-06" db="EMBL/GenBank/DDBJ databases">
        <title>Comparative genomics, transcriptomics and evolutionary studies reveal genomic signatures of adaptation to plant cell wall in hemibiotrophic fungi.</title>
        <authorList>
            <consortium name="DOE Joint Genome Institute"/>
            <person name="Baroncelli R."/>
            <person name="Diaz J.F."/>
            <person name="Benocci T."/>
            <person name="Peng M."/>
            <person name="Battaglia E."/>
            <person name="Haridas S."/>
            <person name="Andreopoulos W."/>
            <person name="Labutti K."/>
            <person name="Pangilinan J."/>
            <person name="Floch G.L."/>
            <person name="Makela M.R."/>
            <person name="Henrissat B."/>
            <person name="Grigoriev I.V."/>
            <person name="Crouch J.A."/>
            <person name="De Vries R.P."/>
            <person name="Sukno S.A."/>
            <person name="Thon M.R."/>
        </authorList>
    </citation>
    <scope>NUCLEOTIDE SEQUENCE</scope>
    <source>
        <strain evidence="3">CBS 193.32</strain>
    </source>
</reference>
<dbReference type="Pfam" id="PF15624">
    <property type="entry name" value="Mif2_N"/>
    <property type="match status" value="1"/>
</dbReference>
<protein>
    <recommendedName>
        <fullName evidence="2">Mif2 N-terminal domain-containing protein</fullName>
    </recommendedName>
</protein>
<keyword evidence="4" id="KW-1185">Reference proteome</keyword>
<dbReference type="Proteomes" id="UP001224890">
    <property type="component" value="Unassembled WGS sequence"/>
</dbReference>
<gene>
    <name evidence="3" type="ORF">BDP55DRAFT_638997</name>
</gene>
<dbReference type="InterPro" id="IPR028929">
    <property type="entry name" value="Mif2_N"/>
</dbReference>
<dbReference type="AlphaFoldDB" id="A0AAJ0A781"/>
<proteinExistence type="predicted"/>
<dbReference type="RefSeq" id="XP_060421922.1">
    <property type="nucleotide sequence ID" value="XM_060573189.1"/>
</dbReference>
<evidence type="ECO:0000259" key="2">
    <source>
        <dbReference type="Pfam" id="PF15624"/>
    </source>
</evidence>
<dbReference type="EMBL" id="JAHMHR010000102">
    <property type="protein sequence ID" value="KAK1657158.1"/>
    <property type="molecule type" value="Genomic_DNA"/>
</dbReference>
<organism evidence="3 4">
    <name type="scientific">Colletotrichum godetiae</name>
    <dbReference type="NCBI Taxonomy" id="1209918"/>
    <lineage>
        <taxon>Eukaryota</taxon>
        <taxon>Fungi</taxon>
        <taxon>Dikarya</taxon>
        <taxon>Ascomycota</taxon>
        <taxon>Pezizomycotina</taxon>
        <taxon>Sordariomycetes</taxon>
        <taxon>Hypocreomycetidae</taxon>
        <taxon>Glomerellales</taxon>
        <taxon>Glomerellaceae</taxon>
        <taxon>Colletotrichum</taxon>
        <taxon>Colletotrichum acutatum species complex</taxon>
    </lineage>
</organism>
<evidence type="ECO:0000313" key="4">
    <source>
        <dbReference type="Proteomes" id="UP001224890"/>
    </source>
</evidence>
<feature type="region of interest" description="Disordered" evidence="1">
    <location>
        <begin position="1"/>
        <end position="173"/>
    </location>
</feature>